<evidence type="ECO:0000313" key="2">
    <source>
        <dbReference type="EMBL" id="SFP00221.1"/>
    </source>
</evidence>
<evidence type="ECO:0000313" key="3">
    <source>
        <dbReference type="Proteomes" id="UP000199398"/>
    </source>
</evidence>
<proteinExistence type="predicted"/>
<evidence type="ECO:0000313" key="4">
    <source>
        <dbReference type="Proteomes" id="UP000270697"/>
    </source>
</evidence>
<dbReference type="EMBL" id="FOUP01000033">
    <property type="protein sequence ID" value="SFP00221.1"/>
    <property type="molecule type" value="Genomic_DNA"/>
</dbReference>
<accession>A0A1I5LTY2</accession>
<dbReference type="Proteomes" id="UP000199398">
    <property type="component" value="Unassembled WGS sequence"/>
</dbReference>
<protein>
    <submittedName>
        <fullName evidence="2">Uncharacterized protein</fullName>
    </submittedName>
</protein>
<dbReference type="EMBL" id="RBXX01000002">
    <property type="protein sequence ID" value="RKT87328.1"/>
    <property type="molecule type" value="Genomic_DNA"/>
</dbReference>
<sequence length="118" mass="13791">MSSESLILGWEDHVDECESGYMDCIEEYDNDIYVRSAISRVLSDEQLAGMPEMAAFREKVEALDQRFRECLSDQPILPADKYPWWRVYPPRIGGEDLAADILRKYGVRIEVVRKYPRK</sequence>
<keyword evidence="4" id="KW-1185">Reference proteome</keyword>
<reference evidence="2 3" key="1">
    <citation type="submission" date="2016-10" db="EMBL/GenBank/DDBJ databases">
        <authorList>
            <person name="de Groot N.N."/>
        </authorList>
    </citation>
    <scope>NUCLEOTIDE SEQUENCE [LARGE SCALE GENOMIC DNA]</scope>
    <source>
        <strain evidence="2 3">CPCC 201259</strain>
    </source>
</reference>
<dbReference type="RefSeq" id="WP_093160766.1">
    <property type="nucleotide sequence ID" value="NZ_FOUP01000033.1"/>
</dbReference>
<dbReference type="AlphaFoldDB" id="A0A1I5LTY2"/>
<gene>
    <name evidence="1" type="ORF">ATL45_5736</name>
    <name evidence="2" type="ORF">SAMN05421805_1336</name>
</gene>
<reference evidence="1 4" key="2">
    <citation type="submission" date="2018-10" db="EMBL/GenBank/DDBJ databases">
        <title>Sequencing the genomes of 1000 actinobacteria strains.</title>
        <authorList>
            <person name="Klenk H.-P."/>
        </authorList>
    </citation>
    <scope>NUCLEOTIDE SEQUENCE [LARGE SCALE GENOMIC DNA]</scope>
    <source>
        <strain evidence="1 4">DSM 45119</strain>
    </source>
</reference>
<name>A0A1I5LTY2_9PSEU</name>
<dbReference type="Proteomes" id="UP000270697">
    <property type="component" value="Unassembled WGS sequence"/>
</dbReference>
<evidence type="ECO:0000313" key="1">
    <source>
        <dbReference type="EMBL" id="RKT87328.1"/>
    </source>
</evidence>
<organism evidence="2 3">
    <name type="scientific">Saccharopolyspora antimicrobica</name>
    <dbReference type="NCBI Taxonomy" id="455193"/>
    <lineage>
        <taxon>Bacteria</taxon>
        <taxon>Bacillati</taxon>
        <taxon>Actinomycetota</taxon>
        <taxon>Actinomycetes</taxon>
        <taxon>Pseudonocardiales</taxon>
        <taxon>Pseudonocardiaceae</taxon>
        <taxon>Saccharopolyspora</taxon>
    </lineage>
</organism>
<dbReference type="OrthoDB" id="4178485at2"/>